<evidence type="ECO:0000313" key="1">
    <source>
        <dbReference type="EMBL" id="ORY70825.1"/>
    </source>
</evidence>
<sequence length="451" mass="51078">MYSSENIKTTGYIINAVQINSGNINKKINDGSLIASVEGYSSLYIENFYGNELNAGNGVGAFNLNYHSSIELKNIELNGFSDLYSCYYSTYCNLELNDFFREITFDIGVNANMNINNSILKSLYAYSIFKARNTSLITINNSDISNHFISESIIYIDKNLYFDGHYIINNCNFNDNISYSGCILNIQNIDSSGFSAEFNNSTFSKNYSMYNGGVIYSRVKSLYLYISFNNCIFDNNFSHYQGFISYSLSKLDEPFFSNIDELRKIENAFATPPVNLRFISNSLNSVSLLSGESLQNDIKFNLIDDYNNSYITISEEIDYFSPSDIVFLSIETNDPSNTALIGQTFSYCSNNICHIPPVKIVGNPGFYNLILKIHGSEEVNKFDDVLFNFDLIINPCNDSKYIYNDIENIGFKSCYLPECIPNCNSGVCVSKMFVIVPKQVLKDRFAMNIIN</sequence>
<organism evidence="1 2">
    <name type="scientific">Neocallimastix californiae</name>
    <dbReference type="NCBI Taxonomy" id="1754190"/>
    <lineage>
        <taxon>Eukaryota</taxon>
        <taxon>Fungi</taxon>
        <taxon>Fungi incertae sedis</taxon>
        <taxon>Chytridiomycota</taxon>
        <taxon>Chytridiomycota incertae sedis</taxon>
        <taxon>Neocallimastigomycetes</taxon>
        <taxon>Neocallimastigales</taxon>
        <taxon>Neocallimastigaceae</taxon>
        <taxon>Neocallimastix</taxon>
    </lineage>
</organism>
<name>A0A1Y2EJ40_9FUNG</name>
<proteinExistence type="predicted"/>
<evidence type="ECO:0000313" key="2">
    <source>
        <dbReference type="Proteomes" id="UP000193920"/>
    </source>
</evidence>
<comment type="caution">
    <text evidence="1">The sequence shown here is derived from an EMBL/GenBank/DDBJ whole genome shotgun (WGS) entry which is preliminary data.</text>
</comment>
<reference evidence="1 2" key="1">
    <citation type="submission" date="2016-08" db="EMBL/GenBank/DDBJ databases">
        <title>A Parts List for Fungal Cellulosomes Revealed by Comparative Genomics.</title>
        <authorList>
            <consortium name="DOE Joint Genome Institute"/>
            <person name="Haitjema C.H."/>
            <person name="Gilmore S.P."/>
            <person name="Henske J.K."/>
            <person name="Solomon K.V."/>
            <person name="De Groot R."/>
            <person name="Kuo A."/>
            <person name="Mondo S.J."/>
            <person name="Salamov A.A."/>
            <person name="Labutti K."/>
            <person name="Zhao Z."/>
            <person name="Chiniquy J."/>
            <person name="Barry K."/>
            <person name="Brewer H.M."/>
            <person name="Purvine S.O."/>
            <person name="Wright A.T."/>
            <person name="Boxma B."/>
            <person name="Van Alen T."/>
            <person name="Hackstein J.H."/>
            <person name="Baker S.E."/>
            <person name="Grigoriev I.V."/>
            <person name="O'Malley M.A."/>
        </authorList>
    </citation>
    <scope>NUCLEOTIDE SEQUENCE [LARGE SCALE GENOMIC DNA]</scope>
    <source>
        <strain evidence="1 2">G1</strain>
    </source>
</reference>
<keyword evidence="2" id="KW-1185">Reference proteome</keyword>
<gene>
    <name evidence="1" type="ORF">LY90DRAFT_667263</name>
</gene>
<protein>
    <submittedName>
        <fullName evidence="1">Uncharacterized protein</fullName>
    </submittedName>
</protein>
<dbReference type="EMBL" id="MCOG01000041">
    <property type="protein sequence ID" value="ORY70825.1"/>
    <property type="molecule type" value="Genomic_DNA"/>
</dbReference>
<dbReference type="Proteomes" id="UP000193920">
    <property type="component" value="Unassembled WGS sequence"/>
</dbReference>
<dbReference type="AlphaFoldDB" id="A0A1Y2EJ40"/>
<accession>A0A1Y2EJ40</accession>